<evidence type="ECO:0000256" key="4">
    <source>
        <dbReference type="ARBA" id="ARBA00022840"/>
    </source>
</evidence>
<comment type="function">
    <text evidence="5">Involved in DNA repair and in homologous recombination. May regulate the cleavage reactions of the branch-structured DNA. Has a very weak ATPase activity that is not stimulated by DNA. Binds DNA but does not promote DNA strands exchange.</text>
</comment>
<dbReference type="GO" id="GO:0140664">
    <property type="term" value="F:ATP-dependent DNA damage sensor activity"/>
    <property type="evidence" value="ECO:0007669"/>
    <property type="project" value="InterPro"/>
</dbReference>
<evidence type="ECO:0000313" key="7">
    <source>
        <dbReference type="EMBL" id="KUG14312.1"/>
    </source>
</evidence>
<dbReference type="GO" id="GO:0006310">
    <property type="term" value="P:DNA recombination"/>
    <property type="evidence" value="ECO:0007669"/>
    <property type="project" value="InterPro"/>
</dbReference>
<dbReference type="PIRSF" id="PIRSF003336">
    <property type="entry name" value="RadB"/>
    <property type="match status" value="1"/>
</dbReference>
<dbReference type="GO" id="GO:0006281">
    <property type="term" value="P:DNA repair"/>
    <property type="evidence" value="ECO:0007669"/>
    <property type="project" value="InterPro"/>
</dbReference>
<keyword evidence="4" id="KW-0067">ATP-binding</keyword>
<dbReference type="GO" id="GO:0003684">
    <property type="term" value="F:damaged DNA binding"/>
    <property type="evidence" value="ECO:0007669"/>
    <property type="project" value="InterPro"/>
</dbReference>
<dbReference type="InterPro" id="IPR013632">
    <property type="entry name" value="Rad51_C"/>
</dbReference>
<organism evidence="7">
    <name type="scientific">hydrocarbon metagenome</name>
    <dbReference type="NCBI Taxonomy" id="938273"/>
    <lineage>
        <taxon>unclassified sequences</taxon>
        <taxon>metagenomes</taxon>
        <taxon>ecological metagenomes</taxon>
    </lineage>
</organism>
<sequence length="227" mass="24962">MTGDRLSTGTPAFDELLGGGLEPRVITQLYGGPAGGKSVLCVTIAVSFLRSGKGVIFIDTEGFSIERFRQVAGSDAERLAERLFLYEPHDYEQQGAMIAAIERVLSKNGIGLIIMDSATGLYRTMLGKGIDAMQTLSRQMVHLLGYAKKYDIPVVITNQVYMDVQRNVYVGLGGTALAHISKAIVRVDRTNQHRRATLEKHRSLPSGGWFEFDIVETGISVRERNAR</sequence>
<dbReference type="PANTHER" id="PTHR22942:SF47">
    <property type="entry name" value="DNA REPAIR AND RECOMBINATION PROTEIN RADB"/>
    <property type="match status" value="1"/>
</dbReference>
<feature type="domain" description="RecA family profile 1" evidence="6">
    <location>
        <begin position="2"/>
        <end position="160"/>
    </location>
</feature>
<dbReference type="InterPro" id="IPR027417">
    <property type="entry name" value="P-loop_NTPase"/>
</dbReference>
<evidence type="ECO:0000256" key="3">
    <source>
        <dbReference type="ARBA" id="ARBA00022741"/>
    </source>
</evidence>
<dbReference type="SMART" id="SM00382">
    <property type="entry name" value="AAA"/>
    <property type="match status" value="1"/>
</dbReference>
<evidence type="ECO:0000256" key="5">
    <source>
        <dbReference type="ARBA" id="ARBA00024641"/>
    </source>
</evidence>
<evidence type="ECO:0000259" key="6">
    <source>
        <dbReference type="PROSITE" id="PS50162"/>
    </source>
</evidence>
<comment type="similarity">
    <text evidence="1">Belongs to the eukaryotic RecA-like protein family. RadB subfamily.</text>
</comment>
<dbReference type="PROSITE" id="PS50162">
    <property type="entry name" value="RECA_2"/>
    <property type="match status" value="1"/>
</dbReference>
<evidence type="ECO:0000256" key="2">
    <source>
        <dbReference type="ARBA" id="ARBA00018143"/>
    </source>
</evidence>
<keyword evidence="3" id="KW-0547">Nucleotide-binding</keyword>
<name>A0A0W8F0A9_9ZZZZ</name>
<dbReference type="GO" id="GO:0005524">
    <property type="term" value="F:ATP binding"/>
    <property type="evidence" value="ECO:0007669"/>
    <property type="project" value="UniProtKB-KW"/>
</dbReference>
<reference evidence="7" key="1">
    <citation type="journal article" date="2015" name="Proc. Natl. Acad. Sci. U.S.A.">
        <title>Networks of energetic and metabolic interactions define dynamics in microbial communities.</title>
        <authorList>
            <person name="Embree M."/>
            <person name="Liu J.K."/>
            <person name="Al-Bassam M.M."/>
            <person name="Zengler K."/>
        </authorList>
    </citation>
    <scope>NUCLEOTIDE SEQUENCE</scope>
</reference>
<comment type="caution">
    <text evidence="7">The sequence shown here is derived from an EMBL/GenBank/DDBJ whole genome shotgun (WGS) entry which is preliminary data.</text>
</comment>
<dbReference type="InterPro" id="IPR011939">
    <property type="entry name" value="DNA_repair_and_recomb_RadB"/>
</dbReference>
<evidence type="ECO:0000256" key="1">
    <source>
        <dbReference type="ARBA" id="ARBA00006876"/>
    </source>
</evidence>
<dbReference type="EMBL" id="LNQE01001674">
    <property type="protein sequence ID" value="KUG14312.1"/>
    <property type="molecule type" value="Genomic_DNA"/>
</dbReference>
<dbReference type="PANTHER" id="PTHR22942">
    <property type="entry name" value="RECA/RAD51/RADA DNA STRAND-PAIRING FAMILY MEMBER"/>
    <property type="match status" value="1"/>
</dbReference>
<accession>A0A0W8F0A9</accession>
<proteinExistence type="inferred from homology"/>
<gene>
    <name evidence="7" type="ORF">ASZ90_016056</name>
</gene>
<dbReference type="InterPro" id="IPR003593">
    <property type="entry name" value="AAA+_ATPase"/>
</dbReference>
<dbReference type="SUPFAM" id="SSF52540">
    <property type="entry name" value="P-loop containing nucleoside triphosphate hydrolases"/>
    <property type="match status" value="1"/>
</dbReference>
<dbReference type="Gene3D" id="3.40.50.300">
    <property type="entry name" value="P-loop containing nucleotide triphosphate hydrolases"/>
    <property type="match status" value="1"/>
</dbReference>
<protein>
    <recommendedName>
        <fullName evidence="2">DNA repair and recombination protein RadB</fullName>
    </recommendedName>
</protein>
<dbReference type="AlphaFoldDB" id="A0A0W8F0A9"/>
<dbReference type="Pfam" id="PF08423">
    <property type="entry name" value="Rad51"/>
    <property type="match status" value="1"/>
</dbReference>
<dbReference type="NCBIfam" id="TIGR02237">
    <property type="entry name" value="recomb_radB"/>
    <property type="match status" value="1"/>
</dbReference>
<dbReference type="InterPro" id="IPR020588">
    <property type="entry name" value="RecA_ATP-bd"/>
</dbReference>